<protein>
    <submittedName>
        <fullName evidence="2">Uncharacterized protein</fullName>
    </submittedName>
</protein>
<gene>
    <name evidence="2" type="ORF">AVDCRST_MAG57-3969</name>
</gene>
<evidence type="ECO:0000313" key="2">
    <source>
        <dbReference type="EMBL" id="CAA9282731.1"/>
    </source>
</evidence>
<dbReference type="AlphaFoldDB" id="A0A6J4JMX1"/>
<name>A0A6J4JMX1_9ACTN</name>
<reference evidence="2" key="1">
    <citation type="submission" date="2020-02" db="EMBL/GenBank/DDBJ databases">
        <authorList>
            <person name="Meier V. D."/>
        </authorList>
    </citation>
    <scope>NUCLEOTIDE SEQUENCE</scope>
    <source>
        <strain evidence="2">AVDCRST_MAG57</strain>
    </source>
</reference>
<proteinExistence type="predicted"/>
<feature type="non-terminal residue" evidence="2">
    <location>
        <position position="100"/>
    </location>
</feature>
<dbReference type="EMBL" id="CADCTI010000318">
    <property type="protein sequence ID" value="CAA9282731.1"/>
    <property type="molecule type" value="Genomic_DNA"/>
</dbReference>
<evidence type="ECO:0000256" key="1">
    <source>
        <dbReference type="SAM" id="MobiDB-lite"/>
    </source>
</evidence>
<feature type="compositionally biased region" description="Low complexity" evidence="1">
    <location>
        <begin position="19"/>
        <end position="34"/>
    </location>
</feature>
<organism evidence="2">
    <name type="scientific">uncultured Blastococcus sp</name>
    <dbReference type="NCBI Taxonomy" id="217144"/>
    <lineage>
        <taxon>Bacteria</taxon>
        <taxon>Bacillati</taxon>
        <taxon>Actinomycetota</taxon>
        <taxon>Actinomycetes</taxon>
        <taxon>Geodermatophilales</taxon>
        <taxon>Geodermatophilaceae</taxon>
        <taxon>Blastococcus</taxon>
        <taxon>environmental samples</taxon>
    </lineage>
</organism>
<sequence>DHRATASLHHRAGPDGRLPRLVPRRPPGSGAVRLPGALRARRPRARDLQLGGGLRRRRGRLHRGGGDVQRLPRAGGSVRGFSLLHLVDGAVLRRGLPRHL</sequence>
<feature type="region of interest" description="Disordered" evidence="1">
    <location>
        <begin position="1"/>
        <end position="34"/>
    </location>
</feature>
<feature type="non-terminal residue" evidence="2">
    <location>
        <position position="1"/>
    </location>
</feature>
<feature type="compositionally biased region" description="Basic residues" evidence="1">
    <location>
        <begin position="1"/>
        <end position="11"/>
    </location>
</feature>
<accession>A0A6J4JMX1</accession>